<sequence>MKIAVTTVIAATVALCTLGVNANLEQLAVGSRPKGVPAPKSRPGAAQRRPCEAACVNQYDVGTALYNHCIAATC</sequence>
<evidence type="ECO:0000313" key="2">
    <source>
        <dbReference type="EMBL" id="KAK0523052.1"/>
    </source>
</evidence>
<keyword evidence="1" id="KW-0732">Signal</keyword>
<evidence type="ECO:0000313" key="3">
    <source>
        <dbReference type="Proteomes" id="UP001176521"/>
    </source>
</evidence>
<gene>
    <name evidence="2" type="ORF">OC842_006277</name>
</gene>
<feature type="signal peptide" evidence="1">
    <location>
        <begin position="1"/>
        <end position="22"/>
    </location>
</feature>
<organism evidence="2 3">
    <name type="scientific">Tilletia horrida</name>
    <dbReference type="NCBI Taxonomy" id="155126"/>
    <lineage>
        <taxon>Eukaryota</taxon>
        <taxon>Fungi</taxon>
        <taxon>Dikarya</taxon>
        <taxon>Basidiomycota</taxon>
        <taxon>Ustilaginomycotina</taxon>
        <taxon>Exobasidiomycetes</taxon>
        <taxon>Tilletiales</taxon>
        <taxon>Tilletiaceae</taxon>
        <taxon>Tilletia</taxon>
    </lineage>
</organism>
<reference evidence="2" key="1">
    <citation type="journal article" date="2023" name="PhytoFront">
        <title>Draft Genome Resources of Seven Strains of Tilletia horrida, Causal Agent of Kernel Smut of Rice.</title>
        <authorList>
            <person name="Khanal S."/>
            <person name="Antony Babu S."/>
            <person name="Zhou X.G."/>
        </authorList>
    </citation>
    <scope>NUCLEOTIDE SEQUENCE</scope>
    <source>
        <strain evidence="2">TX3</strain>
    </source>
</reference>
<dbReference type="EMBL" id="JAPDMQ010000541">
    <property type="protein sequence ID" value="KAK0523052.1"/>
    <property type="molecule type" value="Genomic_DNA"/>
</dbReference>
<keyword evidence="3" id="KW-1185">Reference proteome</keyword>
<comment type="caution">
    <text evidence="2">The sequence shown here is derived from an EMBL/GenBank/DDBJ whole genome shotgun (WGS) entry which is preliminary data.</text>
</comment>
<dbReference type="Proteomes" id="UP001176521">
    <property type="component" value="Unassembled WGS sequence"/>
</dbReference>
<name>A0AAN6JHU0_9BASI</name>
<evidence type="ECO:0000256" key="1">
    <source>
        <dbReference type="SAM" id="SignalP"/>
    </source>
</evidence>
<protein>
    <submittedName>
        <fullName evidence="2">Uncharacterized protein</fullName>
    </submittedName>
</protein>
<proteinExistence type="predicted"/>
<feature type="chain" id="PRO_5042868755" evidence="1">
    <location>
        <begin position="23"/>
        <end position="74"/>
    </location>
</feature>
<dbReference type="AlphaFoldDB" id="A0AAN6JHU0"/>
<accession>A0AAN6JHU0</accession>